<feature type="domain" description="MYND-type" evidence="5">
    <location>
        <begin position="326"/>
        <end position="367"/>
    </location>
</feature>
<protein>
    <recommendedName>
        <fullName evidence="5">MYND-type domain-containing protein</fullName>
    </recommendedName>
</protein>
<keyword evidence="2 4" id="KW-0863">Zinc-finger</keyword>
<dbReference type="PROSITE" id="PS01360">
    <property type="entry name" value="ZF_MYND_1"/>
    <property type="match status" value="1"/>
</dbReference>
<dbReference type="GO" id="GO:0008270">
    <property type="term" value="F:zinc ion binding"/>
    <property type="evidence" value="ECO:0007669"/>
    <property type="project" value="UniProtKB-KW"/>
</dbReference>
<reference evidence="6" key="1">
    <citation type="submission" date="2021-01" db="EMBL/GenBank/DDBJ databases">
        <authorList>
            <person name="Corre E."/>
            <person name="Pelletier E."/>
            <person name="Niang G."/>
            <person name="Scheremetjew M."/>
            <person name="Finn R."/>
            <person name="Kale V."/>
            <person name="Holt S."/>
            <person name="Cochrane G."/>
            <person name="Meng A."/>
            <person name="Brown T."/>
            <person name="Cohen L."/>
        </authorList>
    </citation>
    <scope>NUCLEOTIDE SEQUENCE</scope>
    <source>
        <strain evidence="6">CCMP2084</strain>
    </source>
</reference>
<evidence type="ECO:0000256" key="1">
    <source>
        <dbReference type="ARBA" id="ARBA00022723"/>
    </source>
</evidence>
<keyword evidence="1" id="KW-0479">Metal-binding</keyword>
<dbReference type="AlphaFoldDB" id="A0A7S2UNG7"/>
<dbReference type="InterPro" id="IPR052839">
    <property type="entry name" value="Mito_gene_expr_regulator"/>
</dbReference>
<evidence type="ECO:0000259" key="5">
    <source>
        <dbReference type="PROSITE" id="PS50865"/>
    </source>
</evidence>
<dbReference type="PANTHER" id="PTHR46920">
    <property type="match status" value="1"/>
</dbReference>
<name>A0A7S2UNG7_9STRA</name>
<organism evidence="6">
    <name type="scientific">Attheya septentrionalis</name>
    <dbReference type="NCBI Taxonomy" id="420275"/>
    <lineage>
        <taxon>Eukaryota</taxon>
        <taxon>Sar</taxon>
        <taxon>Stramenopiles</taxon>
        <taxon>Ochrophyta</taxon>
        <taxon>Bacillariophyta</taxon>
        <taxon>Coscinodiscophyceae</taxon>
        <taxon>Chaetocerotophycidae</taxon>
        <taxon>Chaetocerotales</taxon>
        <taxon>Attheyaceae</taxon>
        <taxon>Attheya</taxon>
    </lineage>
</organism>
<sequence length="372" mass="41709">MTTTTEEPIGAARTYRCCAACGIDTTMIRGCSRCRTVGYCGRDCQRGHWKDHKRVCDDAIEDKNLVKAAKAVSKNVKKAKKAGMPTMTISMTAFGMVGPGMPIPDGVPPNFSLKQAALLQFTTGGPSRPNELGNLQYEACYRAYYDDICESTSIWMTFFDHPYNYEHAEHTCGILGTLATVYRQRATDESNKECKAVLDMEEEVLKRYRRSSIGANRAQIHCCDAIEYKMKMIQNNLAFQLGQYETCMSLFRDLAGFEQKYNISYEEQNFLFMVEAILGKPPNAASLGALTDYEVREMVMAPLKLPTGRQRAVSEKEQQRVALLACAGCGKSESTIRSFKACARCQSVVFCGKECQRQSWKSHKKICNTNKK</sequence>
<evidence type="ECO:0000256" key="4">
    <source>
        <dbReference type="PROSITE-ProRule" id="PRU00134"/>
    </source>
</evidence>
<gene>
    <name evidence="6" type="ORF">ASEP1449_LOCUS14748</name>
</gene>
<keyword evidence="3" id="KW-0862">Zinc</keyword>
<proteinExistence type="predicted"/>
<dbReference type="InterPro" id="IPR002893">
    <property type="entry name" value="Znf_MYND"/>
</dbReference>
<dbReference type="Gene3D" id="6.10.140.2220">
    <property type="match status" value="2"/>
</dbReference>
<dbReference type="PROSITE" id="PS50865">
    <property type="entry name" value="ZF_MYND_2"/>
    <property type="match status" value="2"/>
</dbReference>
<dbReference type="Pfam" id="PF01753">
    <property type="entry name" value="zf-MYND"/>
    <property type="match status" value="2"/>
</dbReference>
<dbReference type="PANTHER" id="PTHR46920:SF1">
    <property type="entry name" value="PROTEIN MSS51 HOMOLOG, MITOCHONDRIAL-RELATED"/>
    <property type="match status" value="1"/>
</dbReference>
<accession>A0A7S2UNG7</accession>
<evidence type="ECO:0000256" key="2">
    <source>
        <dbReference type="ARBA" id="ARBA00022771"/>
    </source>
</evidence>
<dbReference type="EMBL" id="HBHQ01021834">
    <property type="protein sequence ID" value="CAD9822914.1"/>
    <property type="molecule type" value="Transcribed_RNA"/>
</dbReference>
<feature type="domain" description="MYND-type" evidence="5">
    <location>
        <begin position="18"/>
        <end position="56"/>
    </location>
</feature>
<dbReference type="SUPFAM" id="SSF144232">
    <property type="entry name" value="HIT/MYND zinc finger-like"/>
    <property type="match status" value="2"/>
</dbReference>
<evidence type="ECO:0000256" key="3">
    <source>
        <dbReference type="ARBA" id="ARBA00022833"/>
    </source>
</evidence>
<evidence type="ECO:0000313" key="6">
    <source>
        <dbReference type="EMBL" id="CAD9822914.1"/>
    </source>
</evidence>